<accession>A0A841D9Q9</accession>
<keyword evidence="1" id="KW-1133">Transmembrane helix</keyword>
<sequence length="173" mass="18196">MNDYIPTAHQVVGGNAYKPRTLATATLAVAAAAAAMLASAAVSLVAGRSLLRGYLQEELGVEAGSAALDPVVETAFGSLQARAYAWLFFAVVFGLLLAAVRDGRTWARVVLSVVAPVAVLLGLRDLTDMVSPITGVLAALAALGALLAVVTCWLPPTNRYVRTRKQLRRNQPR</sequence>
<feature type="transmembrane region" description="Helical" evidence="1">
    <location>
        <begin position="129"/>
        <end position="154"/>
    </location>
</feature>
<feature type="transmembrane region" description="Helical" evidence="1">
    <location>
        <begin position="83"/>
        <end position="100"/>
    </location>
</feature>
<dbReference type="EMBL" id="JACHJJ010000015">
    <property type="protein sequence ID" value="MBB5965214.1"/>
    <property type="molecule type" value="Genomic_DNA"/>
</dbReference>
<gene>
    <name evidence="2" type="ORF">FHS22_004500</name>
</gene>
<keyword evidence="1" id="KW-0472">Membrane</keyword>
<dbReference type="RefSeq" id="WP_184944421.1">
    <property type="nucleotide sequence ID" value="NZ_BAAAWZ010000001.1"/>
</dbReference>
<organism evidence="2 3">
    <name type="scientific">Planomonospora venezuelensis</name>
    <dbReference type="NCBI Taxonomy" id="1999"/>
    <lineage>
        <taxon>Bacteria</taxon>
        <taxon>Bacillati</taxon>
        <taxon>Actinomycetota</taxon>
        <taxon>Actinomycetes</taxon>
        <taxon>Streptosporangiales</taxon>
        <taxon>Streptosporangiaceae</taxon>
        <taxon>Planomonospora</taxon>
    </lineage>
</organism>
<keyword evidence="1" id="KW-0812">Transmembrane</keyword>
<comment type="caution">
    <text evidence="2">The sequence shown here is derived from an EMBL/GenBank/DDBJ whole genome shotgun (WGS) entry which is preliminary data.</text>
</comment>
<feature type="transmembrane region" description="Helical" evidence="1">
    <location>
        <begin position="21"/>
        <end position="46"/>
    </location>
</feature>
<proteinExistence type="predicted"/>
<protein>
    <submittedName>
        <fullName evidence="2">Uncharacterized protein</fullName>
    </submittedName>
</protein>
<evidence type="ECO:0000256" key="1">
    <source>
        <dbReference type="SAM" id="Phobius"/>
    </source>
</evidence>
<keyword evidence="3" id="KW-1185">Reference proteome</keyword>
<evidence type="ECO:0000313" key="2">
    <source>
        <dbReference type="EMBL" id="MBB5965214.1"/>
    </source>
</evidence>
<reference evidence="2 3" key="1">
    <citation type="submission" date="2020-08" db="EMBL/GenBank/DDBJ databases">
        <title>Genomic Encyclopedia of Type Strains, Phase III (KMG-III): the genomes of soil and plant-associated and newly described type strains.</title>
        <authorList>
            <person name="Whitman W."/>
        </authorList>
    </citation>
    <scope>NUCLEOTIDE SEQUENCE [LARGE SCALE GENOMIC DNA]</scope>
    <source>
        <strain evidence="2 3">CECT 3303</strain>
    </source>
</reference>
<dbReference type="AlphaFoldDB" id="A0A841D9Q9"/>
<feature type="transmembrane region" description="Helical" evidence="1">
    <location>
        <begin position="105"/>
        <end position="123"/>
    </location>
</feature>
<dbReference type="Proteomes" id="UP000562352">
    <property type="component" value="Unassembled WGS sequence"/>
</dbReference>
<name>A0A841D9Q9_PLAVE</name>
<evidence type="ECO:0000313" key="3">
    <source>
        <dbReference type="Proteomes" id="UP000562352"/>
    </source>
</evidence>